<evidence type="ECO:0000256" key="4">
    <source>
        <dbReference type="ARBA" id="ARBA00022692"/>
    </source>
</evidence>
<gene>
    <name evidence="9" type="ORF">A2008_04460</name>
</gene>
<dbReference type="GO" id="GO:0055085">
    <property type="term" value="P:transmembrane transport"/>
    <property type="evidence" value="ECO:0007669"/>
    <property type="project" value="InterPro"/>
</dbReference>
<keyword evidence="5 7" id="KW-1133">Transmembrane helix</keyword>
<evidence type="ECO:0000256" key="6">
    <source>
        <dbReference type="ARBA" id="ARBA00023136"/>
    </source>
</evidence>
<dbReference type="PANTHER" id="PTHR30193:SF37">
    <property type="entry name" value="INNER MEMBRANE ABC TRANSPORTER PERMEASE PROTEIN YCJO"/>
    <property type="match status" value="1"/>
</dbReference>
<evidence type="ECO:0000256" key="7">
    <source>
        <dbReference type="RuleBase" id="RU363032"/>
    </source>
</evidence>
<dbReference type="Proteomes" id="UP000178735">
    <property type="component" value="Unassembled WGS sequence"/>
</dbReference>
<dbReference type="EMBL" id="MGFH01000105">
    <property type="protein sequence ID" value="OGM05662.1"/>
    <property type="molecule type" value="Genomic_DNA"/>
</dbReference>
<dbReference type="Gene3D" id="1.10.3720.10">
    <property type="entry name" value="MetI-like"/>
    <property type="match status" value="1"/>
</dbReference>
<keyword evidence="4 7" id="KW-0812">Transmembrane</keyword>
<dbReference type="STRING" id="1817813.A2008_04460"/>
<comment type="caution">
    <text evidence="9">The sequence shown here is derived from an EMBL/GenBank/DDBJ whole genome shotgun (WGS) entry which is preliminary data.</text>
</comment>
<comment type="subcellular location">
    <subcellularLocation>
        <location evidence="1 7">Cell membrane</location>
        <topology evidence="1 7">Multi-pass membrane protein</topology>
    </subcellularLocation>
</comment>
<reference evidence="9 10" key="1">
    <citation type="journal article" date="2016" name="Nat. Commun.">
        <title>Thousands of microbial genomes shed light on interconnected biogeochemical processes in an aquifer system.</title>
        <authorList>
            <person name="Anantharaman K."/>
            <person name="Brown C.T."/>
            <person name="Hug L.A."/>
            <person name="Sharon I."/>
            <person name="Castelle C.J."/>
            <person name="Probst A.J."/>
            <person name="Thomas B.C."/>
            <person name="Singh A."/>
            <person name="Wilkins M.J."/>
            <person name="Karaoz U."/>
            <person name="Brodie E.L."/>
            <person name="Williams K.H."/>
            <person name="Hubbard S.S."/>
            <person name="Banfield J.F."/>
        </authorList>
    </citation>
    <scope>NUCLEOTIDE SEQUENCE [LARGE SCALE GENOMIC DNA]</scope>
</reference>
<comment type="similarity">
    <text evidence="7">Belongs to the binding-protein-dependent transport system permease family.</text>
</comment>
<keyword evidence="6 7" id="KW-0472">Membrane</keyword>
<feature type="transmembrane region" description="Helical" evidence="7">
    <location>
        <begin position="84"/>
        <end position="109"/>
    </location>
</feature>
<dbReference type="CDD" id="cd06261">
    <property type="entry name" value="TM_PBP2"/>
    <property type="match status" value="1"/>
</dbReference>
<accession>A0A1F7WSB4</accession>
<feature type="non-terminal residue" evidence="9">
    <location>
        <position position="1"/>
    </location>
</feature>
<dbReference type="InterPro" id="IPR000515">
    <property type="entry name" value="MetI-like"/>
</dbReference>
<feature type="transmembrane region" description="Helical" evidence="7">
    <location>
        <begin position="130"/>
        <end position="155"/>
    </location>
</feature>
<keyword evidence="3" id="KW-1003">Cell membrane</keyword>
<dbReference type="PROSITE" id="PS50928">
    <property type="entry name" value="ABC_TM1"/>
    <property type="match status" value="1"/>
</dbReference>
<evidence type="ECO:0000259" key="8">
    <source>
        <dbReference type="PROSITE" id="PS50928"/>
    </source>
</evidence>
<evidence type="ECO:0000256" key="5">
    <source>
        <dbReference type="ARBA" id="ARBA00022989"/>
    </source>
</evidence>
<evidence type="ECO:0000313" key="9">
    <source>
        <dbReference type="EMBL" id="OGM05662.1"/>
    </source>
</evidence>
<dbReference type="Pfam" id="PF00528">
    <property type="entry name" value="BPD_transp_1"/>
    <property type="match status" value="1"/>
</dbReference>
<keyword evidence="2 7" id="KW-0813">Transport</keyword>
<feature type="domain" description="ABC transmembrane type-1" evidence="8">
    <location>
        <begin position="1"/>
        <end position="211"/>
    </location>
</feature>
<proteinExistence type="inferred from homology"/>
<name>A0A1F7WSB4_9BACT</name>
<feature type="transmembrane region" description="Helical" evidence="7">
    <location>
        <begin position="6"/>
        <end position="24"/>
    </location>
</feature>
<dbReference type="SUPFAM" id="SSF161098">
    <property type="entry name" value="MetI-like"/>
    <property type="match status" value="1"/>
</dbReference>
<feature type="transmembrane region" description="Helical" evidence="7">
    <location>
        <begin position="190"/>
        <end position="210"/>
    </location>
</feature>
<dbReference type="InterPro" id="IPR035906">
    <property type="entry name" value="MetI-like_sf"/>
</dbReference>
<evidence type="ECO:0000256" key="3">
    <source>
        <dbReference type="ARBA" id="ARBA00022475"/>
    </source>
</evidence>
<evidence type="ECO:0000256" key="1">
    <source>
        <dbReference type="ARBA" id="ARBA00004651"/>
    </source>
</evidence>
<sequence>NTVYYVLGTVPAQIFLSLFIAILLNQKIKGLEMYRVIYFLPVITSVNAISIVWKYIYQKYGVLNSFVGFLTGIPGPDWLMDTTWAMPAIIIMSIWKGLGYNVIIFLAGLQNVPPSLYDAAKIDGAGRWKTFWNVTWPMISPTTFFVMIMSTISSFQVFAQVYMMTGGGPQESTTVVIYYLYQLAYVEHKMGRASALAFILFLIIFAITYFQKKFTAKRVHYT</sequence>
<protein>
    <submittedName>
        <fullName evidence="9">Sugar ABC transporter permease</fullName>
    </submittedName>
</protein>
<dbReference type="GO" id="GO:0005886">
    <property type="term" value="C:plasma membrane"/>
    <property type="evidence" value="ECO:0007669"/>
    <property type="project" value="UniProtKB-SubCell"/>
</dbReference>
<dbReference type="AlphaFoldDB" id="A0A1F7WSB4"/>
<evidence type="ECO:0000256" key="2">
    <source>
        <dbReference type="ARBA" id="ARBA00022448"/>
    </source>
</evidence>
<evidence type="ECO:0000313" key="10">
    <source>
        <dbReference type="Proteomes" id="UP000178735"/>
    </source>
</evidence>
<organism evidence="9 10">
    <name type="scientific">Candidatus Wallbacteria bacterium GWC2_49_35</name>
    <dbReference type="NCBI Taxonomy" id="1817813"/>
    <lineage>
        <taxon>Bacteria</taxon>
        <taxon>Candidatus Walliibacteriota</taxon>
    </lineage>
</organism>
<feature type="transmembrane region" description="Helical" evidence="7">
    <location>
        <begin position="36"/>
        <end position="56"/>
    </location>
</feature>
<dbReference type="InterPro" id="IPR051393">
    <property type="entry name" value="ABC_transporter_permease"/>
</dbReference>
<dbReference type="PANTHER" id="PTHR30193">
    <property type="entry name" value="ABC TRANSPORTER PERMEASE PROTEIN"/>
    <property type="match status" value="1"/>
</dbReference>